<dbReference type="GO" id="GO:0000289">
    <property type="term" value="P:nuclear-transcribed mRNA poly(A) tail shortening"/>
    <property type="evidence" value="ECO:0007669"/>
    <property type="project" value="TreeGrafter"/>
</dbReference>
<dbReference type="GO" id="GO:0000932">
    <property type="term" value="C:P-body"/>
    <property type="evidence" value="ECO:0007669"/>
    <property type="project" value="TreeGrafter"/>
</dbReference>
<dbReference type="Gene3D" id="1.10.150.50">
    <property type="entry name" value="Transcription Factor, Ets-1"/>
    <property type="match status" value="1"/>
</dbReference>
<evidence type="ECO:0000259" key="9">
    <source>
        <dbReference type="Pfam" id="PF25479"/>
    </source>
</evidence>
<evidence type="ECO:0000256" key="2">
    <source>
        <dbReference type="ARBA" id="ARBA00022473"/>
    </source>
</evidence>
<dbReference type="GO" id="GO:0030371">
    <property type="term" value="F:translation repressor activity"/>
    <property type="evidence" value="ECO:0007669"/>
    <property type="project" value="InterPro"/>
</dbReference>
<dbReference type="STRING" id="6573.A0A210PGZ2"/>
<feature type="compositionally biased region" description="Low complexity" evidence="7">
    <location>
        <begin position="282"/>
        <end position="300"/>
    </location>
</feature>
<dbReference type="Pfam" id="PF09246">
    <property type="entry name" value="PHAT"/>
    <property type="match status" value="1"/>
</dbReference>
<evidence type="ECO:0000313" key="12">
    <source>
        <dbReference type="Proteomes" id="UP000242188"/>
    </source>
</evidence>
<dbReference type="GO" id="GO:0006355">
    <property type="term" value="P:regulation of DNA-templated transcription"/>
    <property type="evidence" value="ECO:0007669"/>
    <property type="project" value="InterPro"/>
</dbReference>
<dbReference type="AlphaFoldDB" id="A0A210PGZ2"/>
<keyword evidence="5" id="KW-0597">Phosphoprotein</keyword>
<feature type="region of interest" description="Disordered" evidence="7">
    <location>
        <begin position="236"/>
        <end position="385"/>
    </location>
</feature>
<dbReference type="Proteomes" id="UP000242188">
    <property type="component" value="Unassembled WGS sequence"/>
</dbReference>
<feature type="region of interest" description="Disordered" evidence="7">
    <location>
        <begin position="181"/>
        <end position="209"/>
    </location>
</feature>
<keyword evidence="12" id="KW-1185">Reference proteome</keyword>
<keyword evidence="3" id="KW-0963">Cytoplasm</keyword>
<feature type="compositionally biased region" description="Low complexity" evidence="7">
    <location>
        <begin position="328"/>
        <end position="367"/>
    </location>
</feature>
<keyword evidence="4" id="KW-0678">Repressor</keyword>
<evidence type="ECO:0000256" key="6">
    <source>
        <dbReference type="ARBA" id="ARBA00022845"/>
    </source>
</evidence>
<dbReference type="InterPro" id="IPR057327">
    <property type="entry name" value="Vts1_dom"/>
</dbReference>
<dbReference type="EMBL" id="NEDP02076710">
    <property type="protein sequence ID" value="OWF35750.1"/>
    <property type="molecule type" value="Genomic_DNA"/>
</dbReference>
<feature type="domain" description="Smaug PHAT analogous topology" evidence="8">
    <location>
        <begin position="451"/>
        <end position="558"/>
    </location>
</feature>
<keyword evidence="2" id="KW-0217">Developmental protein</keyword>
<dbReference type="Pfam" id="PF26034">
    <property type="entry name" value="PHAT_SMAUG"/>
    <property type="match status" value="1"/>
</dbReference>
<evidence type="ECO:0000256" key="7">
    <source>
        <dbReference type="SAM" id="MobiDB-lite"/>
    </source>
</evidence>
<feature type="compositionally biased region" description="Low complexity" evidence="7">
    <location>
        <begin position="308"/>
        <end position="320"/>
    </location>
</feature>
<reference evidence="11 12" key="1">
    <citation type="journal article" date="2017" name="Nat. Ecol. Evol.">
        <title>Scallop genome provides insights into evolution of bilaterian karyotype and development.</title>
        <authorList>
            <person name="Wang S."/>
            <person name="Zhang J."/>
            <person name="Jiao W."/>
            <person name="Li J."/>
            <person name="Xun X."/>
            <person name="Sun Y."/>
            <person name="Guo X."/>
            <person name="Huan P."/>
            <person name="Dong B."/>
            <person name="Zhang L."/>
            <person name="Hu X."/>
            <person name="Sun X."/>
            <person name="Wang J."/>
            <person name="Zhao C."/>
            <person name="Wang Y."/>
            <person name="Wang D."/>
            <person name="Huang X."/>
            <person name="Wang R."/>
            <person name="Lv J."/>
            <person name="Li Y."/>
            <person name="Zhang Z."/>
            <person name="Liu B."/>
            <person name="Lu W."/>
            <person name="Hui Y."/>
            <person name="Liang J."/>
            <person name="Zhou Z."/>
            <person name="Hou R."/>
            <person name="Li X."/>
            <person name="Liu Y."/>
            <person name="Li H."/>
            <person name="Ning X."/>
            <person name="Lin Y."/>
            <person name="Zhao L."/>
            <person name="Xing Q."/>
            <person name="Dou J."/>
            <person name="Li Y."/>
            <person name="Mao J."/>
            <person name="Guo H."/>
            <person name="Dou H."/>
            <person name="Li T."/>
            <person name="Mu C."/>
            <person name="Jiang W."/>
            <person name="Fu Q."/>
            <person name="Fu X."/>
            <person name="Miao Y."/>
            <person name="Liu J."/>
            <person name="Yu Q."/>
            <person name="Li R."/>
            <person name="Liao H."/>
            <person name="Li X."/>
            <person name="Kong Y."/>
            <person name="Jiang Z."/>
            <person name="Chourrout D."/>
            <person name="Li R."/>
            <person name="Bao Z."/>
        </authorList>
    </citation>
    <scope>NUCLEOTIDE SEQUENCE [LARGE SCALE GENOMIC DNA]</scope>
    <source>
        <strain evidence="11 12">PY_sf001</strain>
    </source>
</reference>
<evidence type="ECO:0000259" key="8">
    <source>
        <dbReference type="Pfam" id="PF09246"/>
    </source>
</evidence>
<comment type="caution">
    <text evidence="11">The sequence shown here is derived from an EMBL/GenBank/DDBJ whole genome shotgun (WGS) entry which is preliminary data.</text>
</comment>
<protein>
    <submittedName>
        <fullName evidence="11">Protein Smaug-like 1</fullName>
    </submittedName>
</protein>
<evidence type="ECO:0000256" key="5">
    <source>
        <dbReference type="ARBA" id="ARBA00022553"/>
    </source>
</evidence>
<dbReference type="CDD" id="cd09557">
    <property type="entry name" value="SAM_Smaug"/>
    <property type="match status" value="1"/>
</dbReference>
<organism evidence="11 12">
    <name type="scientific">Mizuhopecten yessoensis</name>
    <name type="common">Japanese scallop</name>
    <name type="synonym">Patinopecten yessoensis</name>
    <dbReference type="NCBI Taxonomy" id="6573"/>
    <lineage>
        <taxon>Eukaryota</taxon>
        <taxon>Metazoa</taxon>
        <taxon>Spiralia</taxon>
        <taxon>Lophotrochozoa</taxon>
        <taxon>Mollusca</taxon>
        <taxon>Bivalvia</taxon>
        <taxon>Autobranchia</taxon>
        <taxon>Pteriomorphia</taxon>
        <taxon>Pectinida</taxon>
        <taxon>Pectinoidea</taxon>
        <taxon>Pectinidae</taxon>
        <taxon>Mizuhopecten</taxon>
    </lineage>
</organism>
<keyword evidence="6" id="KW-0810">Translation regulation</keyword>
<dbReference type="PANTHER" id="PTHR12515">
    <property type="entry name" value="STERILE ALPHA MOTIF DOMAIN CONTAINING PROTEIN 4-RELATED"/>
    <property type="match status" value="1"/>
</dbReference>
<dbReference type="InterPro" id="IPR058599">
    <property type="entry name" value="PHAT_Smg/ZCCHC2-like"/>
</dbReference>
<dbReference type="InterPro" id="IPR050897">
    <property type="entry name" value="SMAUG/VTS1_RNA-bind"/>
</dbReference>
<dbReference type="Gene3D" id="1.25.40.170">
    <property type="entry name" value="Smaug, PHAT domain"/>
    <property type="match status" value="1"/>
</dbReference>
<feature type="compositionally biased region" description="Polar residues" evidence="7">
    <location>
        <begin position="253"/>
        <end position="262"/>
    </location>
</feature>
<gene>
    <name evidence="11" type="ORF">KP79_PYT10587</name>
</gene>
<feature type="compositionally biased region" description="Pro residues" evidence="7">
    <location>
        <begin position="242"/>
        <end position="252"/>
    </location>
</feature>
<dbReference type="GO" id="GO:0003729">
    <property type="term" value="F:mRNA binding"/>
    <property type="evidence" value="ECO:0007669"/>
    <property type="project" value="TreeGrafter"/>
</dbReference>
<dbReference type="InterPro" id="IPR037093">
    <property type="entry name" value="PHAT_dom_sf"/>
</dbReference>
<dbReference type="Pfam" id="PF25479">
    <property type="entry name" value="Vts1"/>
    <property type="match status" value="1"/>
</dbReference>
<evidence type="ECO:0000259" key="10">
    <source>
        <dbReference type="Pfam" id="PF26034"/>
    </source>
</evidence>
<dbReference type="InterPro" id="IPR037634">
    <property type="entry name" value="Smaug_SAM"/>
</dbReference>
<dbReference type="InterPro" id="IPR015327">
    <property type="entry name" value="PHAT_dom"/>
</dbReference>
<evidence type="ECO:0000256" key="3">
    <source>
        <dbReference type="ARBA" id="ARBA00022490"/>
    </source>
</evidence>
<feature type="domain" description="RNA-binding protein vts1-like alpha-helical" evidence="9">
    <location>
        <begin position="14"/>
        <end position="51"/>
    </location>
</feature>
<evidence type="ECO:0000256" key="4">
    <source>
        <dbReference type="ARBA" id="ARBA00022491"/>
    </source>
</evidence>
<dbReference type="PANTHER" id="PTHR12515:SF5">
    <property type="entry name" value="PROTEIN SMAUG"/>
    <property type="match status" value="1"/>
</dbReference>
<proteinExistence type="predicted"/>
<feature type="domain" description="SMAUG/ZCCHC2-like PHAT" evidence="10">
    <location>
        <begin position="59"/>
        <end position="157"/>
    </location>
</feature>
<dbReference type="InterPro" id="IPR013761">
    <property type="entry name" value="SAM/pointed_sf"/>
</dbReference>
<evidence type="ECO:0000256" key="1">
    <source>
        <dbReference type="ARBA" id="ARBA00004496"/>
    </source>
</evidence>
<evidence type="ECO:0000313" key="11">
    <source>
        <dbReference type="EMBL" id="OWF35750.1"/>
    </source>
</evidence>
<dbReference type="SUPFAM" id="SSF47769">
    <property type="entry name" value="SAM/Pointed domain"/>
    <property type="match status" value="1"/>
</dbReference>
<accession>A0A210PGZ2</accession>
<comment type="subcellular location">
    <subcellularLocation>
        <location evidence="1">Cytoplasm</location>
    </subcellularLocation>
</comment>
<name>A0A210PGZ2_MIZYE</name>
<dbReference type="OrthoDB" id="2155283at2759"/>
<sequence>MKSNNLFRDQVNSVTNLFEKWSECEQTVALCTLFKQISPTQCRFLAQVLDQTDCTDIGQTESEANDPVYIHKLANNDSKEYAIAKLLAHLPLLRTGKNQAKVEYLALISSILGYTIQNGTHIEESRQIISYSLMHPAITSDERSEFTLWIGKLEEQFTYSIHPQQKKPVKDEESINQSLENLNISNNATHKPVGSGRTNGWHVHPPPGEPLVINTMDPMSVPPNGLLITQQNLINQRRQQQVPPPPPPPPPNSSQISYNHTAIRSHHPPLQPTKSAPPNFLSSVPSSQSSSLSSGSGSRGHQPLVRTSSVSVPPCSIPVPNHINDWLQSSEDQSSHSSSSRGRSHSMTSDHAPLSPQSSITSSSSSSGDTHHEDGPQPVKNSFLEEGSGMRDVPLWLKTLRLHKYAYIFQQLTYEEMMNLTEEWLESQVQWNVTKGARTKIVLSLNKLRERQSLLRSLEKEMMDGGSVKAALTEMKVIINTPMKAFSQEGLPSSSSSEGGDYSYIAEGDLVAQFTRVMGKVCTQLLTASRPDDECFNLYLSLIDKCINHEAFTYRQKKLLSTWKQEMQRIYQPPLKYSMDRKPKPGWGNTFPLGASLRGGLAQKVPRQPRTTTQWSFGAKRSIVGGTTSGHIPLTRNTSLNPALFSRPQFSEGKQQVTRTHSAPLRSPNLGFAVSDCESNADSAENYAQLDSLCMSVTEHALGGSDSGDKSSGF</sequence>